<evidence type="ECO:0000256" key="1">
    <source>
        <dbReference type="SAM" id="MobiDB-lite"/>
    </source>
</evidence>
<reference evidence="2 3" key="1">
    <citation type="submission" date="2024-04" db="EMBL/GenBank/DDBJ databases">
        <title>Phyllosticta paracitricarpa is synonymous to the EU quarantine fungus P. citricarpa based on phylogenomic analyses.</title>
        <authorList>
            <consortium name="Lawrence Berkeley National Laboratory"/>
            <person name="Van ingen-buijs V.A."/>
            <person name="Van westerhoven A.C."/>
            <person name="Haridas S."/>
            <person name="Skiadas P."/>
            <person name="Martin F."/>
            <person name="Groenewald J.Z."/>
            <person name="Crous P.W."/>
            <person name="Seidl M.F."/>
        </authorList>
    </citation>
    <scope>NUCLEOTIDE SEQUENCE [LARGE SCALE GENOMIC DNA]</scope>
    <source>
        <strain evidence="2 3">CBS 141358</strain>
    </source>
</reference>
<feature type="region of interest" description="Disordered" evidence="1">
    <location>
        <begin position="22"/>
        <end position="41"/>
    </location>
</feature>
<proteinExistence type="predicted"/>
<organism evidence="2 3">
    <name type="scientific">Phyllosticta paracitricarpa</name>
    <dbReference type="NCBI Taxonomy" id="2016321"/>
    <lineage>
        <taxon>Eukaryota</taxon>
        <taxon>Fungi</taxon>
        <taxon>Dikarya</taxon>
        <taxon>Ascomycota</taxon>
        <taxon>Pezizomycotina</taxon>
        <taxon>Dothideomycetes</taxon>
        <taxon>Dothideomycetes incertae sedis</taxon>
        <taxon>Botryosphaeriales</taxon>
        <taxon>Phyllostictaceae</taxon>
        <taxon>Phyllosticta</taxon>
    </lineage>
</organism>
<name>A0ABR1NH26_9PEZI</name>
<dbReference type="EMBL" id="JBBPBF010000004">
    <property type="protein sequence ID" value="KAK7614491.1"/>
    <property type="molecule type" value="Genomic_DNA"/>
</dbReference>
<dbReference type="Proteomes" id="UP001367316">
    <property type="component" value="Unassembled WGS sequence"/>
</dbReference>
<comment type="caution">
    <text evidence="2">The sequence shown here is derived from an EMBL/GenBank/DDBJ whole genome shotgun (WGS) entry which is preliminary data.</text>
</comment>
<evidence type="ECO:0000313" key="2">
    <source>
        <dbReference type="EMBL" id="KAK7614491.1"/>
    </source>
</evidence>
<sequence>MPSQHAPPKLVLKPATQMSCLPTQIPHSPTPPRRLLRTHSRSSRPNLMCRICSITKRCADKDKDNEARARRPSFDTSSYTPSWTFFRSQGATPTARVCSVGRRQPSFSSSDDGGPRDGGSLGIFSHAASALRKLQSVNFPRPDEQERRSMSPEKRAGSPLKRMSTPGHRVKRANRYRSIFRDLTSKSDDPRAWRRELAARSSG</sequence>
<accession>A0ABR1NH26</accession>
<keyword evidence="3" id="KW-1185">Reference proteome</keyword>
<feature type="region of interest" description="Disordered" evidence="1">
    <location>
        <begin position="94"/>
        <end position="122"/>
    </location>
</feature>
<protein>
    <submittedName>
        <fullName evidence="2">Uncharacterized protein</fullName>
    </submittedName>
</protein>
<feature type="region of interest" description="Disordered" evidence="1">
    <location>
        <begin position="134"/>
        <end position="169"/>
    </location>
</feature>
<feature type="compositionally biased region" description="Basic and acidic residues" evidence="1">
    <location>
        <begin position="141"/>
        <end position="156"/>
    </location>
</feature>
<gene>
    <name evidence="2" type="ORF">JOL62DRAFT_308402</name>
</gene>
<evidence type="ECO:0000313" key="3">
    <source>
        <dbReference type="Proteomes" id="UP001367316"/>
    </source>
</evidence>